<protein>
    <submittedName>
        <fullName evidence="1">Uncharacterized protein</fullName>
    </submittedName>
</protein>
<evidence type="ECO:0000313" key="2">
    <source>
        <dbReference type="Proteomes" id="UP000827872"/>
    </source>
</evidence>
<evidence type="ECO:0000313" key="1">
    <source>
        <dbReference type="EMBL" id="KAH8002753.1"/>
    </source>
</evidence>
<organism evidence="1 2">
    <name type="scientific">Sphaerodactylus townsendi</name>
    <dbReference type="NCBI Taxonomy" id="933632"/>
    <lineage>
        <taxon>Eukaryota</taxon>
        <taxon>Metazoa</taxon>
        <taxon>Chordata</taxon>
        <taxon>Craniata</taxon>
        <taxon>Vertebrata</taxon>
        <taxon>Euteleostomi</taxon>
        <taxon>Lepidosauria</taxon>
        <taxon>Squamata</taxon>
        <taxon>Bifurcata</taxon>
        <taxon>Gekkota</taxon>
        <taxon>Sphaerodactylidae</taxon>
        <taxon>Sphaerodactylus</taxon>
    </lineage>
</organism>
<gene>
    <name evidence="1" type="ORF">K3G42_027651</name>
</gene>
<comment type="caution">
    <text evidence="1">The sequence shown here is derived from an EMBL/GenBank/DDBJ whole genome shotgun (WGS) entry which is preliminary data.</text>
</comment>
<accession>A0ACB8FCJ1</accession>
<proteinExistence type="predicted"/>
<dbReference type="Proteomes" id="UP000827872">
    <property type="component" value="Linkage Group LG08"/>
</dbReference>
<keyword evidence="2" id="KW-1185">Reference proteome</keyword>
<reference evidence="1" key="1">
    <citation type="submission" date="2021-08" db="EMBL/GenBank/DDBJ databases">
        <title>The first chromosome-level gecko genome reveals the dynamic sex chromosomes of Neotropical dwarf geckos (Sphaerodactylidae: Sphaerodactylus).</title>
        <authorList>
            <person name="Pinto B.J."/>
            <person name="Keating S.E."/>
            <person name="Gamble T."/>
        </authorList>
    </citation>
    <scope>NUCLEOTIDE SEQUENCE</scope>
    <source>
        <strain evidence="1">TG3544</strain>
    </source>
</reference>
<sequence>MAASSLHSGFFAGGITLLGVRHYDQEEYHLAHQTFLERRGELGGCNTADTECRILCEFSNLKEYEYLNYKESPSMKQLQASHKTSWSVEDPPSSQKFPLKAGEGVESRSPAGEALNCLGGMRGLKIHEENKSSRIYTLLLDWPHPSRDHYMQVLVCQHECVRDLATRPGRLSPIDNYLPLHYDFLQFAYYRVGDYKQALECARSYLLFHPEDEDVLDNESYYETLLEGSEDLAGIEPREYAVMFLQRHQLEAYLLQTAAEGLGFSYTEPSY</sequence>
<dbReference type="EMBL" id="CM037621">
    <property type="protein sequence ID" value="KAH8002753.1"/>
    <property type="molecule type" value="Genomic_DNA"/>
</dbReference>
<name>A0ACB8FCJ1_9SAUR</name>